<dbReference type="SUPFAM" id="SSF53335">
    <property type="entry name" value="S-adenosyl-L-methionine-dependent methyltransferases"/>
    <property type="match status" value="1"/>
</dbReference>
<dbReference type="Pfam" id="PF06325">
    <property type="entry name" value="PrmA"/>
    <property type="match status" value="1"/>
</dbReference>
<dbReference type="GO" id="GO:0008276">
    <property type="term" value="F:protein methyltransferase activity"/>
    <property type="evidence" value="ECO:0007669"/>
    <property type="project" value="TreeGrafter"/>
</dbReference>
<dbReference type="PANTHER" id="PTHR45875">
    <property type="entry name" value="METHYLTRANSFERASE N6AMT1"/>
    <property type="match status" value="1"/>
</dbReference>
<proteinExistence type="predicted"/>
<dbReference type="AlphaFoldDB" id="A0A1Z2LCZ5"/>
<dbReference type="KEGG" id="salj:SMD11_6613"/>
<protein>
    <recommendedName>
        <fullName evidence="6">Methyltransferase small domain-containing protein</fullName>
    </recommendedName>
</protein>
<dbReference type="Gene3D" id="3.40.50.150">
    <property type="entry name" value="Vaccinia Virus protein VP39"/>
    <property type="match status" value="1"/>
</dbReference>
<dbReference type="Proteomes" id="UP000195755">
    <property type="component" value="Chromosome"/>
</dbReference>
<dbReference type="InterPro" id="IPR052190">
    <property type="entry name" value="Euk-Arch_PrmC-MTase"/>
</dbReference>
<keyword evidence="1" id="KW-0489">Methyltransferase</keyword>
<dbReference type="InterPro" id="IPR029063">
    <property type="entry name" value="SAM-dependent_MTases_sf"/>
</dbReference>
<evidence type="ECO:0008006" key="6">
    <source>
        <dbReference type="Google" id="ProtNLM"/>
    </source>
</evidence>
<gene>
    <name evidence="4" type="ORF">SMD11_6613</name>
</gene>
<evidence type="ECO:0000256" key="3">
    <source>
        <dbReference type="ARBA" id="ARBA00022691"/>
    </source>
</evidence>
<dbReference type="OrthoDB" id="4228691at2"/>
<dbReference type="GO" id="GO:0032259">
    <property type="term" value="P:methylation"/>
    <property type="evidence" value="ECO:0007669"/>
    <property type="project" value="UniProtKB-KW"/>
</dbReference>
<evidence type="ECO:0000256" key="2">
    <source>
        <dbReference type="ARBA" id="ARBA00022679"/>
    </source>
</evidence>
<dbReference type="EMBL" id="CP021744">
    <property type="protein sequence ID" value="ARZ72189.1"/>
    <property type="molecule type" value="Genomic_DNA"/>
</dbReference>
<reference evidence="4 5" key="1">
    <citation type="submission" date="2017-06" db="EMBL/GenBank/DDBJ databases">
        <title>Streptomyces albireticuli Genome sequencing and assembly.</title>
        <authorList>
            <person name="Wang Y."/>
            <person name="Du B."/>
            <person name="Ding Y."/>
            <person name="Liu H."/>
            <person name="Hou Q."/>
            <person name="Liu K."/>
            <person name="Yao L."/>
            <person name="Wang C."/>
        </authorList>
    </citation>
    <scope>NUCLEOTIDE SEQUENCE [LARGE SCALE GENOMIC DNA]</scope>
    <source>
        <strain evidence="4 5">MDJK11</strain>
    </source>
</reference>
<evidence type="ECO:0000313" key="5">
    <source>
        <dbReference type="Proteomes" id="UP000195755"/>
    </source>
</evidence>
<dbReference type="GO" id="GO:0008757">
    <property type="term" value="F:S-adenosylmethionine-dependent methyltransferase activity"/>
    <property type="evidence" value="ECO:0007669"/>
    <property type="project" value="TreeGrafter"/>
</dbReference>
<keyword evidence="3" id="KW-0949">S-adenosyl-L-methionine</keyword>
<sequence>MTTPDPGHVAGLLRRTAFADRVEHARRRSELPWEPWPPTAPAPSHDTGAALWNLLHLGRRPDHRPDPDLVPRLAALGLTDGTGAPGRWEVTAFRGLLAARDRPGTAGGGAGDVYIGEDSLRFVDTILRARPGGRALDVGCGSGITTCALALGCAEVTGADLQRSCVEATALSAALNGLGDRVRTWHGDFFRDYAPDAPLNCVVANLPYVPVPPGLRYSPAGDGGPDGLDLNRRLLRRAAGLLDPRDGLLVTRFQSLGDASGPLLLPDIEAFAKEAGHDVTVVADGRTVPEVRAALTALHALRHNPELTAGEVLATVDAHMGRFGQPHYFACGMISRSGGTGVVTFTDLSGAVTLDDALAAVHDPSPGASEAALRLYRGRALDLPDGFWELGTADDVAAPGRRLPDLLGALAGAGPAGVTGRDLAAAVFADRFAADPLRARALFVTTELMAGCLADAGLVELVEAEGGTAR</sequence>
<dbReference type="CDD" id="cd02440">
    <property type="entry name" value="AdoMet_MTases"/>
    <property type="match status" value="1"/>
</dbReference>
<accession>A0A1Z2LCZ5</accession>
<dbReference type="RefSeq" id="WP_087929846.1">
    <property type="nucleotide sequence ID" value="NZ_CP021744.1"/>
</dbReference>
<name>A0A1Z2LCZ5_9ACTN</name>
<dbReference type="GO" id="GO:0035657">
    <property type="term" value="C:eRF1 methyltransferase complex"/>
    <property type="evidence" value="ECO:0007669"/>
    <property type="project" value="TreeGrafter"/>
</dbReference>
<evidence type="ECO:0000313" key="4">
    <source>
        <dbReference type="EMBL" id="ARZ72189.1"/>
    </source>
</evidence>
<organism evidence="4 5">
    <name type="scientific">Streptomyces albireticuli</name>
    <dbReference type="NCBI Taxonomy" id="1940"/>
    <lineage>
        <taxon>Bacteria</taxon>
        <taxon>Bacillati</taxon>
        <taxon>Actinomycetota</taxon>
        <taxon>Actinomycetes</taxon>
        <taxon>Kitasatosporales</taxon>
        <taxon>Streptomycetaceae</taxon>
        <taxon>Streptomyces</taxon>
    </lineage>
</organism>
<dbReference type="PANTHER" id="PTHR45875:SF1">
    <property type="entry name" value="METHYLTRANSFERASE N6AMT1"/>
    <property type="match status" value="1"/>
</dbReference>
<keyword evidence="2" id="KW-0808">Transferase</keyword>
<evidence type="ECO:0000256" key="1">
    <source>
        <dbReference type="ARBA" id="ARBA00022603"/>
    </source>
</evidence>